<reference evidence="5" key="1">
    <citation type="submission" date="2023-08" db="EMBL/GenBank/DDBJ databases">
        <authorList>
            <person name="Alioto T."/>
            <person name="Alioto T."/>
            <person name="Gomez Garrido J."/>
        </authorList>
    </citation>
    <scope>NUCLEOTIDE SEQUENCE</scope>
</reference>
<dbReference type="SUPFAM" id="SSF48726">
    <property type="entry name" value="Immunoglobulin"/>
    <property type="match status" value="2"/>
</dbReference>
<protein>
    <submittedName>
        <fullName evidence="5">Uncharacterized protein LOC110003297</fullName>
    </submittedName>
</protein>
<dbReference type="PROSITE" id="PS50835">
    <property type="entry name" value="IG_LIKE"/>
    <property type="match status" value="2"/>
</dbReference>
<accession>A0AAV1HIV9</accession>
<organism evidence="5 6">
    <name type="scientific">Xyrichtys novacula</name>
    <name type="common">Pearly razorfish</name>
    <name type="synonym">Hemipteronotus novacula</name>
    <dbReference type="NCBI Taxonomy" id="13765"/>
    <lineage>
        <taxon>Eukaryota</taxon>
        <taxon>Metazoa</taxon>
        <taxon>Chordata</taxon>
        <taxon>Craniata</taxon>
        <taxon>Vertebrata</taxon>
        <taxon>Euteleostomi</taxon>
        <taxon>Actinopterygii</taxon>
        <taxon>Neopterygii</taxon>
        <taxon>Teleostei</taxon>
        <taxon>Neoteleostei</taxon>
        <taxon>Acanthomorphata</taxon>
        <taxon>Eupercaria</taxon>
        <taxon>Labriformes</taxon>
        <taxon>Labridae</taxon>
        <taxon>Xyrichtys</taxon>
    </lineage>
</organism>
<dbReference type="InterPro" id="IPR013151">
    <property type="entry name" value="Immunoglobulin_dom"/>
</dbReference>
<dbReference type="EMBL" id="OY660886">
    <property type="protein sequence ID" value="CAJ1085738.1"/>
    <property type="molecule type" value="Genomic_DNA"/>
</dbReference>
<dbReference type="GO" id="GO:0009897">
    <property type="term" value="C:external side of plasma membrane"/>
    <property type="evidence" value="ECO:0007669"/>
    <property type="project" value="TreeGrafter"/>
</dbReference>
<evidence type="ECO:0000259" key="4">
    <source>
        <dbReference type="PROSITE" id="PS50835"/>
    </source>
</evidence>
<sequence length="412" mass="47041">MTLRLLESVKRQNKLRLKAPTECVCMIKIHLQSAGPKVNHRLLQACQSEDLEASHRTRRPMEKHAVPHRVRNKHFNIYGSIFIRLFVHVYLVNSENVSDKTSSHTVELQDTSPREKPVEIVATQMTVSPTWYLSVGDTVEINCSVIEDKGNYSHNINLLLIWTKMGSTEKTKTVLMSQRASTGISYVLGPVTHEHQGMYSCDDDGSLPDVFVNMWHRIIWVADAFPSASADVISHNRSQFFSNERFTLGCQLPDPNTQWKMMRYDQYWGTITACPDQDSSRRGLTCTSSSQYPWSDILYWCESPTGERSNALNITTTVGVNVTLESPPLPVLEGEDVLLRCLHRNETTKQITSNFRAVFYKNKRRIRIQTQGNLTLSAVTKADEGMYMCRHPEEGPSHYSWITVKSDEDQKL</sequence>
<dbReference type="GO" id="GO:0004888">
    <property type="term" value="F:transmembrane signaling receptor activity"/>
    <property type="evidence" value="ECO:0007669"/>
    <property type="project" value="TreeGrafter"/>
</dbReference>
<evidence type="ECO:0000256" key="3">
    <source>
        <dbReference type="ARBA" id="ARBA00023319"/>
    </source>
</evidence>
<dbReference type="GO" id="GO:0007166">
    <property type="term" value="P:cell surface receptor signaling pathway"/>
    <property type="evidence" value="ECO:0007669"/>
    <property type="project" value="TreeGrafter"/>
</dbReference>
<dbReference type="InterPro" id="IPR007110">
    <property type="entry name" value="Ig-like_dom"/>
</dbReference>
<dbReference type="InterPro" id="IPR036179">
    <property type="entry name" value="Ig-like_dom_sf"/>
</dbReference>
<dbReference type="Pfam" id="PF00047">
    <property type="entry name" value="ig"/>
    <property type="match status" value="1"/>
</dbReference>
<dbReference type="InterPro" id="IPR050488">
    <property type="entry name" value="Ig_Fc_receptor"/>
</dbReference>
<dbReference type="PANTHER" id="PTHR11481:SF64">
    <property type="entry name" value="FC RECEPTOR-LIKE PROTEIN 4"/>
    <property type="match status" value="1"/>
</dbReference>
<dbReference type="PANTHER" id="PTHR11481">
    <property type="entry name" value="IMMUNOGLOBULIN FC RECEPTOR"/>
    <property type="match status" value="1"/>
</dbReference>
<evidence type="ECO:0000256" key="2">
    <source>
        <dbReference type="ARBA" id="ARBA00023157"/>
    </source>
</evidence>
<dbReference type="InterPro" id="IPR003599">
    <property type="entry name" value="Ig_sub"/>
</dbReference>
<evidence type="ECO:0000313" key="5">
    <source>
        <dbReference type="EMBL" id="CAJ1085738.1"/>
    </source>
</evidence>
<keyword evidence="2" id="KW-1015">Disulfide bond</keyword>
<evidence type="ECO:0000313" key="6">
    <source>
        <dbReference type="Proteomes" id="UP001178508"/>
    </source>
</evidence>
<keyword evidence="6" id="KW-1185">Reference proteome</keyword>
<dbReference type="GO" id="GO:0006955">
    <property type="term" value="P:immune response"/>
    <property type="evidence" value="ECO:0007669"/>
    <property type="project" value="TreeGrafter"/>
</dbReference>
<dbReference type="InterPro" id="IPR013783">
    <property type="entry name" value="Ig-like_fold"/>
</dbReference>
<proteinExistence type="predicted"/>
<dbReference type="AlphaFoldDB" id="A0AAV1HIV9"/>
<evidence type="ECO:0000256" key="1">
    <source>
        <dbReference type="ARBA" id="ARBA00022729"/>
    </source>
</evidence>
<keyword evidence="1" id="KW-0732">Signal</keyword>
<name>A0AAV1HIV9_XYRNO</name>
<dbReference type="Gene3D" id="2.60.40.10">
    <property type="entry name" value="Immunoglobulins"/>
    <property type="match status" value="2"/>
</dbReference>
<feature type="domain" description="Ig-like" evidence="4">
    <location>
        <begin position="117"/>
        <end position="201"/>
    </location>
</feature>
<dbReference type="SMART" id="SM00409">
    <property type="entry name" value="IG"/>
    <property type="match status" value="2"/>
</dbReference>
<keyword evidence="3" id="KW-0393">Immunoglobulin domain</keyword>
<feature type="domain" description="Ig-like" evidence="4">
    <location>
        <begin position="304"/>
        <end position="390"/>
    </location>
</feature>
<gene>
    <name evidence="5" type="ORF">XNOV1_A024706</name>
</gene>
<dbReference type="Proteomes" id="UP001178508">
    <property type="component" value="Chromosome 23"/>
</dbReference>